<sequence>MRTRASARQSRGIAQPDSLLRTLVGPVLCASHGTLSVLNPYWGDLGASFAWNNASYPPHGVENLGDDGTNDLADHPHVLHYAPILALSARLDGRTRPG</sequence>
<organism evidence="1 2">
    <name type="scientific">Streptomyces graminofaciens</name>
    <dbReference type="NCBI Taxonomy" id="68212"/>
    <lineage>
        <taxon>Bacteria</taxon>
        <taxon>Bacillati</taxon>
        <taxon>Actinomycetota</taxon>
        <taxon>Actinomycetes</taxon>
        <taxon>Kitasatosporales</taxon>
        <taxon>Streptomycetaceae</taxon>
        <taxon>Streptomyces</taxon>
    </lineage>
</organism>
<protein>
    <submittedName>
        <fullName evidence="1">Uncharacterized protein</fullName>
    </submittedName>
</protein>
<dbReference type="Proteomes" id="UP001321542">
    <property type="component" value="Chromosome"/>
</dbReference>
<evidence type="ECO:0000313" key="1">
    <source>
        <dbReference type="EMBL" id="BBC30845.1"/>
    </source>
</evidence>
<dbReference type="EMBL" id="AP018448">
    <property type="protein sequence ID" value="BBC30845.1"/>
    <property type="molecule type" value="Genomic_DNA"/>
</dbReference>
<name>A0ABN5VDQ3_9ACTN</name>
<gene>
    <name evidence="1" type="ORF">SGFS_021390</name>
</gene>
<evidence type="ECO:0000313" key="2">
    <source>
        <dbReference type="Proteomes" id="UP001321542"/>
    </source>
</evidence>
<dbReference type="RefSeq" id="WP_286249504.1">
    <property type="nucleotide sequence ID" value="NZ_AP018448.1"/>
</dbReference>
<keyword evidence="2" id="KW-1185">Reference proteome</keyword>
<reference evidence="1 2" key="1">
    <citation type="journal article" date="2010" name="ChemBioChem">
        <title>Cloning and characterization of the biosynthetic gene cluster of 16-membered macrolide antibiotic FD-891: involvement of a dual functional cytochrome P450 monooxygenase catalyzing epoxidation and hydroxylation.</title>
        <authorList>
            <person name="Kudo F."/>
            <person name="Motegi A."/>
            <person name="Mizoue K."/>
            <person name="Eguchi T."/>
        </authorList>
    </citation>
    <scope>NUCLEOTIDE SEQUENCE [LARGE SCALE GENOMIC DNA]</scope>
    <source>
        <strain evidence="1 2">A-8890</strain>
    </source>
</reference>
<proteinExistence type="predicted"/>
<reference evidence="1 2" key="2">
    <citation type="journal article" date="2023" name="ChemBioChem">
        <title>Acyltransferase Domain Exchange between Two Independent Type I Polyketide Synthases in the Same Producer Strain of Macrolide Antibiotics.</title>
        <authorList>
            <person name="Kudo F."/>
            <person name="Kishikawa K."/>
            <person name="Tsuboi K."/>
            <person name="Kido T."/>
            <person name="Usui T."/>
            <person name="Hashimoto J."/>
            <person name="Shin-Ya K."/>
            <person name="Miyanaga A."/>
            <person name="Eguchi T."/>
        </authorList>
    </citation>
    <scope>NUCLEOTIDE SEQUENCE [LARGE SCALE GENOMIC DNA]</scope>
    <source>
        <strain evidence="1 2">A-8890</strain>
    </source>
</reference>
<accession>A0ABN5VDQ3</accession>